<protein>
    <submittedName>
        <fullName evidence="6">Glutamate synthase, small subunit</fullName>
    </submittedName>
</protein>
<keyword evidence="4" id="KW-1133">Transmembrane helix</keyword>
<dbReference type="PRINTS" id="PR00419">
    <property type="entry name" value="ADXRDTASE"/>
</dbReference>
<dbReference type="Pfam" id="PF12801">
    <property type="entry name" value="Fer4_5"/>
    <property type="match status" value="2"/>
</dbReference>
<evidence type="ECO:0000256" key="2">
    <source>
        <dbReference type="ARBA" id="ARBA00023004"/>
    </source>
</evidence>
<evidence type="ECO:0000259" key="5">
    <source>
        <dbReference type="PROSITE" id="PS51379"/>
    </source>
</evidence>
<dbReference type="GO" id="GO:0046872">
    <property type="term" value="F:metal ion binding"/>
    <property type="evidence" value="ECO:0007669"/>
    <property type="project" value="UniProtKB-KW"/>
</dbReference>
<dbReference type="PROSITE" id="PS00198">
    <property type="entry name" value="4FE4S_FER_1"/>
    <property type="match status" value="2"/>
</dbReference>
<dbReference type="PATRIC" id="fig|1203554.3.peg.2328"/>
<evidence type="ECO:0000256" key="4">
    <source>
        <dbReference type="SAM" id="Phobius"/>
    </source>
</evidence>
<dbReference type="Proteomes" id="UP000014400">
    <property type="component" value="Unassembled WGS sequence"/>
</dbReference>
<comment type="caution">
    <text evidence="6">The sequence shown here is derived from an EMBL/GenBank/DDBJ whole genome shotgun (WGS) entry which is preliminary data.</text>
</comment>
<feature type="domain" description="4Fe-4S ferredoxin-type" evidence="5">
    <location>
        <begin position="286"/>
        <end position="315"/>
    </location>
</feature>
<dbReference type="Gene3D" id="1.10.1060.10">
    <property type="entry name" value="Alpha-helical ferredoxin"/>
    <property type="match status" value="1"/>
</dbReference>
<dbReference type="PANTHER" id="PTHR42783:SF3">
    <property type="entry name" value="GLUTAMATE SYNTHASE [NADPH] SMALL CHAIN-RELATED"/>
    <property type="match status" value="1"/>
</dbReference>
<dbReference type="InterPro" id="IPR009051">
    <property type="entry name" value="Helical_ferredxn"/>
</dbReference>
<gene>
    <name evidence="6" type="ORF">HMPREF1476_02243</name>
</gene>
<evidence type="ECO:0000256" key="3">
    <source>
        <dbReference type="ARBA" id="ARBA00023014"/>
    </source>
</evidence>
<dbReference type="GO" id="GO:0051536">
    <property type="term" value="F:iron-sulfur cluster binding"/>
    <property type="evidence" value="ECO:0007669"/>
    <property type="project" value="UniProtKB-KW"/>
</dbReference>
<dbReference type="SUPFAM" id="SSF46548">
    <property type="entry name" value="alpha-helical ferredoxin"/>
    <property type="match status" value="1"/>
</dbReference>
<dbReference type="Pfam" id="PF07992">
    <property type="entry name" value="Pyr_redox_2"/>
    <property type="match status" value="1"/>
</dbReference>
<feature type="transmembrane region" description="Helical" evidence="4">
    <location>
        <begin position="58"/>
        <end position="81"/>
    </location>
</feature>
<dbReference type="InterPro" id="IPR023753">
    <property type="entry name" value="FAD/NAD-binding_dom"/>
</dbReference>
<dbReference type="InterPro" id="IPR017896">
    <property type="entry name" value="4Fe4S_Fe-S-bd"/>
</dbReference>
<keyword evidence="3" id="KW-0411">Iron-sulfur</keyword>
<dbReference type="HOGENOM" id="CLU_361659_0_0_4"/>
<sequence length="773" mass="83218">MKRTRLLRMLCAFAFILLVFLGLILHTGSGTLSAIGWRDIAAVCPLGALEAMLAEKTLIPRAILGALAVVAFCLILGRVFCGWICPVPFIKQLFGQEEHACESPSEKKAVNHTALQHRCVIPLRVIKDSSGRTAASPSTTDTAQTKSAESAKTAAVTTNIKSPKGPFMVLAGALASSAAFGFPVFCLICPVGLTFALVIALWRLAEFNELSWSIAIFAGFLFLEVFVLRRWCRSFCPLGAVMTLLSWGNRTFRIRSTPNACLRKTGLPCEVCRSVCPEGLNPTTLETTDLASARCTKCRICIDACPSQALQQPFFTRSSSVIDTLSNRRPLLRAVREMPTPAPAQQRRQNFNPVDQTFSQTAAVLQASRCISCGACVEACPQGNSIPSLTAALREERLRNAALLMLRPGAFPEVCGRVCPSMRLCESVCPIPADLGGPVPIAALERFAADYLLDSGWDPWPLASNGKRVAIVGAGPSGLACADVLARQGVNVTVFERDSEIGGLLTFGIPSFKLEHALISHRRRMLERLGICFRLSTAVGRDISIKNLLQNFDAIFIGIGAEFPVTPNLPGLDGHGVVWARPWLAHVAGAHLAIPGFAPLPDLSTQRVLVLGSGDTAVDCLRTALRLGADAPTAICRRSLDKLRALHEEVAAAQDEGARFMAQVDAIRITHRTNGSIAGLVIRSRVDGIERILPADLLIIACGFRAKPAAWLLECGVTFNMDGQIMIDNHRTANPKIFAGGDAVRGADLAVRAFVDGRDAAEEILRTFTPNTN</sequence>
<dbReference type="Gene3D" id="3.50.50.60">
    <property type="entry name" value="FAD/NAD(P)-binding domain"/>
    <property type="match status" value="2"/>
</dbReference>
<name>S3BTX9_9BURK</name>
<dbReference type="InterPro" id="IPR017900">
    <property type="entry name" value="4Fe4S_Fe_S_CS"/>
</dbReference>
<feature type="domain" description="4Fe-4S ferredoxin-type" evidence="5">
    <location>
        <begin position="361"/>
        <end position="392"/>
    </location>
</feature>
<dbReference type="InterPro" id="IPR036188">
    <property type="entry name" value="FAD/NAD-bd_sf"/>
</dbReference>
<feature type="transmembrane region" description="Helical" evidence="4">
    <location>
        <begin position="210"/>
        <end position="228"/>
    </location>
</feature>
<keyword evidence="4" id="KW-0812">Transmembrane</keyword>
<dbReference type="eggNOG" id="COG0348">
    <property type="taxonomic scope" value="Bacteria"/>
</dbReference>
<organism evidence="6 7">
    <name type="scientific">Sutterella wadsworthensis HGA0223</name>
    <dbReference type="NCBI Taxonomy" id="1203554"/>
    <lineage>
        <taxon>Bacteria</taxon>
        <taxon>Pseudomonadati</taxon>
        <taxon>Pseudomonadota</taxon>
        <taxon>Betaproteobacteria</taxon>
        <taxon>Burkholderiales</taxon>
        <taxon>Sutterellaceae</taxon>
        <taxon>Sutterella</taxon>
    </lineage>
</organism>
<dbReference type="EMBL" id="ATCF01000035">
    <property type="protein sequence ID" value="EPD97622.1"/>
    <property type="molecule type" value="Genomic_DNA"/>
</dbReference>
<dbReference type="InterPro" id="IPR028261">
    <property type="entry name" value="DPD_II"/>
</dbReference>
<keyword evidence="2" id="KW-0408">Iron</keyword>
<proteinExistence type="predicted"/>
<dbReference type="GO" id="GO:0016491">
    <property type="term" value="F:oxidoreductase activity"/>
    <property type="evidence" value="ECO:0007669"/>
    <property type="project" value="InterPro"/>
</dbReference>
<dbReference type="PROSITE" id="PS51379">
    <property type="entry name" value="4FE4S_FER_2"/>
    <property type="match status" value="2"/>
</dbReference>
<accession>S3BTX9</accession>
<dbReference type="STRING" id="1203554.HMPREF1476_02243"/>
<evidence type="ECO:0000313" key="7">
    <source>
        <dbReference type="Proteomes" id="UP000014400"/>
    </source>
</evidence>
<evidence type="ECO:0000313" key="6">
    <source>
        <dbReference type="EMBL" id="EPD97622.1"/>
    </source>
</evidence>
<keyword evidence="1" id="KW-0479">Metal-binding</keyword>
<dbReference type="SUPFAM" id="SSF54862">
    <property type="entry name" value="4Fe-4S ferredoxins"/>
    <property type="match status" value="1"/>
</dbReference>
<feature type="transmembrane region" description="Helical" evidence="4">
    <location>
        <begin position="171"/>
        <end position="204"/>
    </location>
</feature>
<keyword evidence="7" id="KW-1185">Reference proteome</keyword>
<dbReference type="PANTHER" id="PTHR42783">
    <property type="entry name" value="GLUTAMATE SYNTHASE [NADPH] SMALL CHAIN"/>
    <property type="match status" value="1"/>
</dbReference>
<evidence type="ECO:0000256" key="1">
    <source>
        <dbReference type="ARBA" id="ARBA00022723"/>
    </source>
</evidence>
<dbReference type="AlphaFoldDB" id="S3BTX9"/>
<dbReference type="eggNOG" id="COG0493">
    <property type="taxonomic scope" value="Bacteria"/>
</dbReference>
<dbReference type="Pfam" id="PF14691">
    <property type="entry name" value="Fer4_20"/>
    <property type="match status" value="1"/>
</dbReference>
<keyword evidence="4" id="KW-0472">Membrane</keyword>
<dbReference type="SUPFAM" id="SSF51971">
    <property type="entry name" value="Nucleotide-binding domain"/>
    <property type="match status" value="1"/>
</dbReference>
<dbReference type="RefSeq" id="WP_016475242.1">
    <property type="nucleotide sequence ID" value="NZ_KE150481.1"/>
</dbReference>
<reference evidence="6 7" key="1">
    <citation type="submission" date="2013-04" db="EMBL/GenBank/DDBJ databases">
        <title>The Genome Sequence of Sutterella wadsworthensis HGA0223.</title>
        <authorList>
            <consortium name="The Broad Institute Genomics Platform"/>
            <person name="Earl A."/>
            <person name="Ward D."/>
            <person name="Feldgarden M."/>
            <person name="Gevers D."/>
            <person name="Schmidt T.M."/>
            <person name="Dover J."/>
            <person name="Dai D."/>
            <person name="Walker B."/>
            <person name="Young S."/>
            <person name="Zeng Q."/>
            <person name="Gargeya S."/>
            <person name="Fitzgerald M."/>
            <person name="Haas B."/>
            <person name="Abouelleil A."/>
            <person name="Allen A.W."/>
            <person name="Alvarado L."/>
            <person name="Arachchi H.M."/>
            <person name="Berlin A.M."/>
            <person name="Chapman S.B."/>
            <person name="Gainer-Dewar J."/>
            <person name="Goldberg J."/>
            <person name="Griggs A."/>
            <person name="Gujja S."/>
            <person name="Hansen M."/>
            <person name="Howarth C."/>
            <person name="Imamovic A."/>
            <person name="Ireland A."/>
            <person name="Larimer J."/>
            <person name="McCowan C."/>
            <person name="Murphy C."/>
            <person name="Pearson M."/>
            <person name="Poon T.W."/>
            <person name="Priest M."/>
            <person name="Roberts A."/>
            <person name="Saif S."/>
            <person name="Shea T."/>
            <person name="Sisk P."/>
            <person name="Sykes S."/>
            <person name="Wortman J."/>
            <person name="Nusbaum C."/>
            <person name="Birren B."/>
        </authorList>
    </citation>
    <scope>NUCLEOTIDE SEQUENCE [LARGE SCALE GENOMIC DNA]</scope>
    <source>
        <strain evidence="6 7">HGA0223</strain>
    </source>
</reference>